<evidence type="ECO:0000256" key="4">
    <source>
        <dbReference type="ARBA" id="ARBA00022692"/>
    </source>
</evidence>
<keyword evidence="6" id="KW-0472">Membrane</keyword>
<keyword evidence="5" id="KW-1133">Transmembrane helix</keyword>
<dbReference type="InterPro" id="IPR033479">
    <property type="entry name" value="dCache_1"/>
</dbReference>
<dbReference type="EMBL" id="AP026709">
    <property type="protein sequence ID" value="BDQ37933.1"/>
    <property type="molecule type" value="Genomic_DNA"/>
</dbReference>
<evidence type="ECO:0000259" key="10">
    <source>
        <dbReference type="PROSITE" id="PS50111"/>
    </source>
</evidence>
<keyword evidence="7 9" id="KW-0807">Transducer</keyword>
<keyword evidence="2" id="KW-1003">Cell membrane</keyword>
<evidence type="ECO:0000256" key="7">
    <source>
        <dbReference type="ARBA" id="ARBA00023224"/>
    </source>
</evidence>
<dbReference type="PROSITE" id="PS50885">
    <property type="entry name" value="HAMP"/>
    <property type="match status" value="1"/>
</dbReference>
<dbReference type="CDD" id="cd18773">
    <property type="entry name" value="PDC1_HK_sensor"/>
    <property type="match status" value="1"/>
</dbReference>
<dbReference type="InterPro" id="IPR003660">
    <property type="entry name" value="HAMP_dom"/>
</dbReference>
<evidence type="ECO:0000256" key="8">
    <source>
        <dbReference type="ARBA" id="ARBA00029447"/>
    </source>
</evidence>
<dbReference type="SUPFAM" id="SSF58104">
    <property type="entry name" value="Methyl-accepting chemotaxis protein (MCP) signaling domain"/>
    <property type="match status" value="1"/>
</dbReference>
<proteinExistence type="inferred from homology"/>
<evidence type="ECO:0000256" key="9">
    <source>
        <dbReference type="PROSITE-ProRule" id="PRU00284"/>
    </source>
</evidence>
<keyword evidence="4" id="KW-0812">Transmembrane</keyword>
<dbReference type="SUPFAM" id="SSF103190">
    <property type="entry name" value="Sensory domain-like"/>
    <property type="match status" value="1"/>
</dbReference>
<dbReference type="Pfam" id="PF00015">
    <property type="entry name" value="MCPsignal"/>
    <property type="match status" value="1"/>
</dbReference>
<dbReference type="PANTHER" id="PTHR32089:SF112">
    <property type="entry name" value="LYSOZYME-LIKE PROTEIN-RELATED"/>
    <property type="match status" value="1"/>
</dbReference>
<evidence type="ECO:0000259" key="11">
    <source>
        <dbReference type="PROSITE" id="PS50885"/>
    </source>
</evidence>
<dbReference type="Proteomes" id="UP001317742">
    <property type="component" value="Chromosome"/>
</dbReference>
<dbReference type="Gene3D" id="1.10.287.950">
    <property type="entry name" value="Methyl-accepting chemotaxis protein"/>
    <property type="match status" value="1"/>
</dbReference>
<gene>
    <name evidence="12" type="ORF">SYK_22930</name>
</gene>
<evidence type="ECO:0000256" key="5">
    <source>
        <dbReference type="ARBA" id="ARBA00022989"/>
    </source>
</evidence>
<evidence type="ECO:0000256" key="6">
    <source>
        <dbReference type="ARBA" id="ARBA00023136"/>
    </source>
</evidence>
<evidence type="ECO:0000256" key="2">
    <source>
        <dbReference type="ARBA" id="ARBA00022475"/>
    </source>
</evidence>
<dbReference type="PANTHER" id="PTHR32089">
    <property type="entry name" value="METHYL-ACCEPTING CHEMOTAXIS PROTEIN MCPB"/>
    <property type="match status" value="1"/>
</dbReference>
<protein>
    <recommendedName>
        <fullName evidence="14">Methyl-accepting chemotaxis protein</fullName>
    </recommendedName>
</protein>
<comment type="similarity">
    <text evidence="8">Belongs to the methyl-accepting chemotaxis (MCP) protein family.</text>
</comment>
<name>A0ABM8B2X9_9BACT</name>
<dbReference type="PROSITE" id="PS50111">
    <property type="entry name" value="CHEMOTAXIS_TRANSDUC_2"/>
    <property type="match status" value="1"/>
</dbReference>
<organism evidence="12 13">
    <name type="scientific">Pseudodesulfovibrio nedwellii</name>
    <dbReference type="NCBI Taxonomy" id="2973072"/>
    <lineage>
        <taxon>Bacteria</taxon>
        <taxon>Pseudomonadati</taxon>
        <taxon>Thermodesulfobacteriota</taxon>
        <taxon>Desulfovibrionia</taxon>
        <taxon>Desulfovibrionales</taxon>
        <taxon>Desulfovibrionaceae</taxon>
    </lineage>
</organism>
<evidence type="ECO:0008006" key="14">
    <source>
        <dbReference type="Google" id="ProtNLM"/>
    </source>
</evidence>
<dbReference type="RefSeq" id="WP_281760444.1">
    <property type="nucleotide sequence ID" value="NZ_AP026709.1"/>
</dbReference>
<dbReference type="Pfam" id="PF22673">
    <property type="entry name" value="MCP-like_PDC_1"/>
    <property type="match status" value="1"/>
</dbReference>
<dbReference type="Gene3D" id="6.10.340.10">
    <property type="match status" value="1"/>
</dbReference>
<reference evidence="12 13" key="1">
    <citation type="submission" date="2022-08" db="EMBL/GenBank/DDBJ databases">
        <title>Genome Sequence of the sulphate-reducing bacterium, Pseudodesulfovibrio sp. SYK.</title>
        <authorList>
            <person name="Kondo R."/>
            <person name="Kataoka T."/>
        </authorList>
    </citation>
    <scope>NUCLEOTIDE SEQUENCE [LARGE SCALE GENOMIC DNA]</scope>
    <source>
        <strain evidence="12 13">SYK</strain>
    </source>
</reference>
<dbReference type="CDD" id="cd11386">
    <property type="entry name" value="MCP_signal"/>
    <property type="match status" value="1"/>
</dbReference>
<dbReference type="InterPro" id="IPR029151">
    <property type="entry name" value="Sensor-like_sf"/>
</dbReference>
<feature type="domain" description="HAMP" evidence="11">
    <location>
        <begin position="345"/>
        <end position="397"/>
    </location>
</feature>
<dbReference type="SMART" id="SM00283">
    <property type="entry name" value="MA"/>
    <property type="match status" value="1"/>
</dbReference>
<keyword evidence="3" id="KW-0145">Chemotaxis</keyword>
<dbReference type="InterPro" id="IPR004089">
    <property type="entry name" value="MCPsignal_dom"/>
</dbReference>
<feature type="domain" description="Methyl-accepting transducer" evidence="10">
    <location>
        <begin position="448"/>
        <end position="684"/>
    </location>
</feature>
<sequence length="861" mass="92457">MKLSVKMLVFCLLIGILPLGGMVGYSLYTASGSLKDQARSKLASVKEAKLHDLYVLTETWSKDITMYSEARYVYSALVRLRDIVFYEAKPGRKMDISNEDYAHALKRVSAEFLPWIKVRGYADALIVDDTGHIVFSVTRGSELGEDIAKGHLSRSRLQKAWKRALAGETVFVDFHPYSPLERQPCAFIAAPIRRYGKEIEGVAMLRIPVESVNAVMSPRAGMGKTGEAYLVGQDRLMRSDLYSDVEQYSVEASFASPRRGAMDTLPARKGLAGEKGSMDAIDYRGHEVLAGYAPVPVGDTVWGLVVKIDASEALASISNLENAAIIVAGSSAVGILIVTLIFLRCALLRPLNGLREYAGKVAEGELDAVASGEFKGELKQVQEAIECMVHTLGDKMQEAEVASELAQSRAVESEAAVVQAESERQARTDAAKAQREGMLQAAGMLEVVVTGMKEASGVVNSESDRILEGANSLSHRVEQTATSMEQLAGSIREVAGNAEDASKAAELAHNRAREGAEVVRKTVHSIGDVHTITEQLKVKVANLGAKASSIDKVMTVISDIADQTNLLALNAAIEAARAGEAGRGFAVVADEVRKLAEKTMDATREVGGSIADIQADVQENIRGMDMAAEKVDSANGLAGESGDALNEIMEFFEATTQQVEAIAAASSQQSAAGEEINRAVSEVDAVSSKTAQAVGETGGAIAELTDQIETLSKLYGLFMLLGEGAVQEEVAELAREPLLASFDCLQQQDILHRAVRENPSLEIAWITDTNGIQVTDCALAHDSPIGTLKGGVGTDWSHRDWFHEPLRTGEAYVSNIYHSKVIDDYCLTVSTPLRNGEGEVLGVLAVDVRHDASKRGVTDTV</sequence>
<comment type="subcellular location">
    <subcellularLocation>
        <location evidence="1">Cell membrane</location>
        <topology evidence="1">Multi-pass membrane protein</topology>
    </subcellularLocation>
</comment>
<evidence type="ECO:0000256" key="3">
    <source>
        <dbReference type="ARBA" id="ARBA00022500"/>
    </source>
</evidence>
<evidence type="ECO:0000313" key="13">
    <source>
        <dbReference type="Proteomes" id="UP001317742"/>
    </source>
</evidence>
<dbReference type="Gene3D" id="3.30.450.20">
    <property type="entry name" value="PAS domain"/>
    <property type="match status" value="1"/>
</dbReference>
<keyword evidence="13" id="KW-1185">Reference proteome</keyword>
<evidence type="ECO:0000313" key="12">
    <source>
        <dbReference type="EMBL" id="BDQ37933.1"/>
    </source>
</evidence>
<evidence type="ECO:0000256" key="1">
    <source>
        <dbReference type="ARBA" id="ARBA00004651"/>
    </source>
</evidence>
<dbReference type="Pfam" id="PF02743">
    <property type="entry name" value="dCache_1"/>
    <property type="match status" value="1"/>
</dbReference>
<accession>A0ABM8B2X9</accession>
<dbReference type="SMART" id="SM00304">
    <property type="entry name" value="HAMP"/>
    <property type="match status" value="1"/>
</dbReference>